<feature type="domain" description="Amidase" evidence="3">
    <location>
        <begin position="66"/>
        <end position="503"/>
    </location>
</feature>
<dbReference type="Gene3D" id="3.90.1300.10">
    <property type="entry name" value="Amidase signature (AS) domain"/>
    <property type="match status" value="2"/>
</dbReference>
<dbReference type="EnsemblMetazoa" id="LLOJ004829-RA">
    <property type="protein sequence ID" value="LLOJ004829-PA"/>
    <property type="gene ID" value="LLOJ004829"/>
</dbReference>
<sequence length="1058" mass="117166">MNIFLRFCILWMKFTGILVYPFLVIYGAIFTPKKSLPSFANSDLLTIPVTDLAGKIRRGEVKSEAVVKAYINRLEAVNPLINAIVENGFDRAVEMAKIADKRCSEMDEAVLAEKYPLLGVPVTIKECLKAAGFPLTMGNFWRKDFRSEENSEAVQVILNAGAIPLLVSNAPEFCYSWETNNFITGRTLNPYDQRRTPGGSSGGEGALLGAGASLFGIAADTAGSIRCPAMYNGVFGHKPTPGVIPLEGTLPDLSKTSGNEYTSVGPMCRYAKDLPLLMKIMAGSKAIHLKLDDPVPIEQIKIFYKKAVGSSFFTIPPTRYFSRTFDEVIQHFSDFGMRPMPLDVDMSDAPEYVIAGSAGLRDIPNLMEDPTGIQKTPYLIWEMLKAPFGCSRFTFASMYLMFLVRMATSFIFRRNNPKYLKKFEQLRTDLVSKLSTNGVFIFPVTPKPALRHHEYYTMWYGMSYTFLINMLGFPATSIPIGFTADGLPVGIQVVAGPYQDRLCFSVAHHLERAFGGWKPPNAVKSSSEDQQIVLVEIMKEYILKLLLIILKTCYYISDPFYRIYVGLFYSRNAKNRLPKFSNKLLEIPAIDLADKIRSQEIKSEDAVAAYIERIGAVNPFINAIVESGFPQALTLAKKADKMCQETPAEELKLTYPLLGVPFTVKESCRLRNFLCTQGSLLRAKYRSTENGEVVGRLLDAGAIPLLVSNTPEFCFNWESFNYVTGRTLNPYNAQRSSGGSSGGEGALLGSGASLFGVGSDIAGSIRIPSLFNGVFGHKPTRRVVSITGHAPFPRDPIGADYLVIGPMCRYAKDLPLLLHIMAGPNAAQLNLLEPISWKDIKVFHFEEIKGPLIVPLTEDTRTNFRRVVHHFEEIGSRTTPLNLDLTKAIEISLSHLTNVPAVYVTSDPLNPDFCKSIYWELLLSMIGKSQFTFAALVFNLIVDQKGFIGERDNLRYRMLGDQIKSHLIDVLGTDGVLVIPTCSTTAWRHYEYAVNLSSLAYVIIFNALGLPSTHVPTGLSPDGLPMGVQVVAAPHQDRLCLAMAKHLEEAFGGWTPPP</sequence>
<evidence type="ECO:0000256" key="2">
    <source>
        <dbReference type="SAM" id="Phobius"/>
    </source>
</evidence>
<accession>A0A1B0EV00</accession>
<name>A0A1B0EV00_LUTLO</name>
<organism evidence="4 5">
    <name type="scientific">Lutzomyia longipalpis</name>
    <name type="common">Sand fly</name>
    <dbReference type="NCBI Taxonomy" id="7200"/>
    <lineage>
        <taxon>Eukaryota</taxon>
        <taxon>Metazoa</taxon>
        <taxon>Ecdysozoa</taxon>
        <taxon>Arthropoda</taxon>
        <taxon>Hexapoda</taxon>
        <taxon>Insecta</taxon>
        <taxon>Pterygota</taxon>
        <taxon>Neoptera</taxon>
        <taxon>Endopterygota</taxon>
        <taxon>Diptera</taxon>
        <taxon>Nematocera</taxon>
        <taxon>Psychodoidea</taxon>
        <taxon>Psychodidae</taxon>
        <taxon>Lutzomyia</taxon>
        <taxon>Lutzomyia</taxon>
    </lineage>
</organism>
<dbReference type="EMBL" id="AJWK01015149">
    <property type="status" value="NOT_ANNOTATED_CDS"/>
    <property type="molecule type" value="Genomic_DNA"/>
</dbReference>
<evidence type="ECO:0000259" key="3">
    <source>
        <dbReference type="Pfam" id="PF01425"/>
    </source>
</evidence>
<dbReference type="GO" id="GO:0012505">
    <property type="term" value="C:endomembrane system"/>
    <property type="evidence" value="ECO:0007669"/>
    <property type="project" value="TreeGrafter"/>
</dbReference>
<dbReference type="EMBL" id="AJWK01015150">
    <property type="status" value="NOT_ANNOTATED_CDS"/>
    <property type="molecule type" value="Genomic_DNA"/>
</dbReference>
<dbReference type="VEuPathDB" id="VectorBase:LLOJ004829"/>
<keyword evidence="2" id="KW-0812">Transmembrane</keyword>
<keyword evidence="2" id="KW-0472">Membrane</keyword>
<dbReference type="EMBL" id="AJWK01015148">
    <property type="status" value="NOT_ANNOTATED_CDS"/>
    <property type="molecule type" value="Genomic_DNA"/>
</dbReference>
<dbReference type="InterPro" id="IPR052739">
    <property type="entry name" value="FAAH2"/>
</dbReference>
<proteinExistence type="inferred from homology"/>
<dbReference type="InterPro" id="IPR036928">
    <property type="entry name" value="AS_sf"/>
</dbReference>
<dbReference type="PANTHER" id="PTHR43372:SF3">
    <property type="entry name" value="AT07710P-RELATED"/>
    <property type="match status" value="1"/>
</dbReference>
<keyword evidence="2" id="KW-1133">Transmembrane helix</keyword>
<dbReference type="PROSITE" id="PS00571">
    <property type="entry name" value="AMIDASES"/>
    <property type="match status" value="2"/>
</dbReference>
<evidence type="ECO:0000256" key="1">
    <source>
        <dbReference type="ARBA" id="ARBA00009199"/>
    </source>
</evidence>
<dbReference type="VEuPathDB" id="VectorBase:LLONM1_009439"/>
<dbReference type="InterPro" id="IPR023631">
    <property type="entry name" value="Amidase_dom"/>
</dbReference>
<feature type="transmembrane region" description="Helical" evidence="2">
    <location>
        <begin position="393"/>
        <end position="412"/>
    </location>
</feature>
<feature type="transmembrane region" description="Helical" evidence="2">
    <location>
        <begin position="7"/>
        <end position="29"/>
    </location>
</feature>
<keyword evidence="5" id="KW-1185">Reference proteome</keyword>
<dbReference type="PANTHER" id="PTHR43372">
    <property type="entry name" value="FATTY-ACID AMIDE HYDROLASE"/>
    <property type="match status" value="1"/>
</dbReference>
<dbReference type="AlphaFoldDB" id="A0A1B0EV00"/>
<feature type="domain" description="Amidase" evidence="3">
    <location>
        <begin position="605"/>
        <end position="1041"/>
    </location>
</feature>
<dbReference type="SUPFAM" id="SSF75304">
    <property type="entry name" value="Amidase signature (AS) enzymes"/>
    <property type="match status" value="2"/>
</dbReference>
<dbReference type="Pfam" id="PF01425">
    <property type="entry name" value="Amidase"/>
    <property type="match status" value="2"/>
</dbReference>
<reference evidence="4" key="1">
    <citation type="submission" date="2020-05" db="UniProtKB">
        <authorList>
            <consortium name="EnsemblMetazoa"/>
        </authorList>
    </citation>
    <scope>IDENTIFICATION</scope>
    <source>
        <strain evidence="4">Jacobina</strain>
    </source>
</reference>
<evidence type="ECO:0000313" key="4">
    <source>
        <dbReference type="EnsemblMetazoa" id="LLOJ004829-PA"/>
    </source>
</evidence>
<comment type="similarity">
    <text evidence="1">Belongs to the amidase family.</text>
</comment>
<evidence type="ECO:0000313" key="5">
    <source>
        <dbReference type="Proteomes" id="UP000092461"/>
    </source>
</evidence>
<dbReference type="Proteomes" id="UP000092461">
    <property type="component" value="Unassembled WGS sequence"/>
</dbReference>
<dbReference type="VEuPathDB" id="VectorBase:LLONM1_009571"/>
<protein>
    <recommendedName>
        <fullName evidence="3">Amidase domain-containing protein</fullName>
    </recommendedName>
</protein>
<dbReference type="InterPro" id="IPR020556">
    <property type="entry name" value="Amidase_CS"/>
</dbReference>